<dbReference type="Ensembl" id="ENSGAGT00000022497.1">
    <property type="protein sequence ID" value="ENSGAGP00000019747.1"/>
    <property type="gene ID" value="ENSGAGG00000014566.1"/>
</dbReference>
<reference evidence="2" key="2">
    <citation type="submission" date="2025-08" db="UniProtKB">
        <authorList>
            <consortium name="Ensembl"/>
        </authorList>
    </citation>
    <scope>IDENTIFICATION</scope>
</reference>
<reference evidence="3" key="1">
    <citation type="journal article" date="2017" name="PLoS ONE">
        <title>The Agassiz's desert tortoise genome provides a resource for the conservation of a threatened species.</title>
        <authorList>
            <person name="Tollis M."/>
            <person name="DeNardo D.F."/>
            <person name="Cornelius J.A."/>
            <person name="Dolby G.A."/>
            <person name="Edwards T."/>
            <person name="Henen B.T."/>
            <person name="Karl A.E."/>
            <person name="Murphy R.W."/>
            <person name="Kusumi K."/>
        </authorList>
    </citation>
    <scope>NUCLEOTIDE SEQUENCE [LARGE SCALE GENOMIC DNA]</scope>
</reference>
<protein>
    <submittedName>
        <fullName evidence="2">Uncharacterized protein</fullName>
    </submittedName>
</protein>
<name>A0A452HXB3_9SAUR</name>
<accession>A0A452HXB3</accession>
<evidence type="ECO:0000313" key="3">
    <source>
        <dbReference type="Proteomes" id="UP000291020"/>
    </source>
</evidence>
<proteinExistence type="predicted"/>
<keyword evidence="3" id="KW-1185">Reference proteome</keyword>
<sequence>MAFGDLLEKVGSAGPFQLLCILLLTGPALPIASHNLVQNFSAASPEHQCRPLPPGTNASWVGNTTAAHGGLSLVPSPERRCHLVGTHGQHPRPNGSLGKAGETEPCQDGWYYDRSTFSSTVVTAVWLIAPLLPCCWSGLRPMSDGRGEGLGLRKELRSHPPAQMLHPSAPAQVWNGSPPSPAPSGDMAELLQHGRPGGAGWPGLQHPGLPLAAAGHFHPLLHLLPLRLVSPPSPEGPWRGVGSSGESRGLGARTPGSYFLLWEGSAVQW</sequence>
<feature type="region of interest" description="Disordered" evidence="1">
    <location>
        <begin position="161"/>
        <end position="186"/>
    </location>
</feature>
<dbReference type="Proteomes" id="UP000291020">
    <property type="component" value="Unassembled WGS sequence"/>
</dbReference>
<evidence type="ECO:0000313" key="2">
    <source>
        <dbReference type="Ensembl" id="ENSGAGP00000019747.1"/>
    </source>
</evidence>
<dbReference type="AlphaFoldDB" id="A0A452HXB3"/>
<organism evidence="2 3">
    <name type="scientific">Gopherus agassizii</name>
    <name type="common">Agassiz's desert tortoise</name>
    <dbReference type="NCBI Taxonomy" id="38772"/>
    <lineage>
        <taxon>Eukaryota</taxon>
        <taxon>Metazoa</taxon>
        <taxon>Chordata</taxon>
        <taxon>Craniata</taxon>
        <taxon>Vertebrata</taxon>
        <taxon>Euteleostomi</taxon>
        <taxon>Archelosauria</taxon>
        <taxon>Testudinata</taxon>
        <taxon>Testudines</taxon>
        <taxon>Cryptodira</taxon>
        <taxon>Durocryptodira</taxon>
        <taxon>Testudinoidea</taxon>
        <taxon>Testudinidae</taxon>
        <taxon>Gopherus</taxon>
    </lineage>
</organism>
<evidence type="ECO:0000256" key="1">
    <source>
        <dbReference type="SAM" id="MobiDB-lite"/>
    </source>
</evidence>
<dbReference type="STRING" id="38772.ENSGAGP00000019747"/>
<reference evidence="2" key="3">
    <citation type="submission" date="2025-09" db="UniProtKB">
        <authorList>
            <consortium name="Ensembl"/>
        </authorList>
    </citation>
    <scope>IDENTIFICATION</scope>
</reference>